<keyword evidence="3" id="KW-1185">Reference proteome</keyword>
<feature type="region of interest" description="Disordered" evidence="1">
    <location>
        <begin position="29"/>
        <end position="59"/>
    </location>
</feature>
<organism evidence="2 3">
    <name type="scientific">Tuber borchii</name>
    <name type="common">White truffle</name>
    <dbReference type="NCBI Taxonomy" id="42251"/>
    <lineage>
        <taxon>Eukaryota</taxon>
        <taxon>Fungi</taxon>
        <taxon>Dikarya</taxon>
        <taxon>Ascomycota</taxon>
        <taxon>Pezizomycotina</taxon>
        <taxon>Pezizomycetes</taxon>
        <taxon>Pezizales</taxon>
        <taxon>Tuberaceae</taxon>
        <taxon>Tuber</taxon>
    </lineage>
</organism>
<dbReference type="OrthoDB" id="5425868at2759"/>
<dbReference type="Proteomes" id="UP000244722">
    <property type="component" value="Unassembled WGS sequence"/>
</dbReference>
<protein>
    <submittedName>
        <fullName evidence="2">Uncharacterized protein</fullName>
    </submittedName>
</protein>
<dbReference type="EMBL" id="NESQ01000509">
    <property type="protein sequence ID" value="PUU72546.1"/>
    <property type="molecule type" value="Genomic_DNA"/>
</dbReference>
<proteinExistence type="predicted"/>
<dbReference type="AlphaFoldDB" id="A0A2T6ZAS6"/>
<evidence type="ECO:0000313" key="3">
    <source>
        <dbReference type="Proteomes" id="UP000244722"/>
    </source>
</evidence>
<accession>A0A2T6ZAS6</accession>
<feature type="compositionally biased region" description="Polar residues" evidence="1">
    <location>
        <begin position="29"/>
        <end position="50"/>
    </location>
</feature>
<reference evidence="2 3" key="1">
    <citation type="submission" date="2017-04" db="EMBL/GenBank/DDBJ databases">
        <title>Draft genome sequence of Tuber borchii Vittad., a whitish edible truffle.</title>
        <authorList>
            <consortium name="DOE Joint Genome Institute"/>
            <person name="Murat C."/>
            <person name="Kuo A."/>
            <person name="Barry K.W."/>
            <person name="Clum A."/>
            <person name="Dockter R.B."/>
            <person name="Fauchery L."/>
            <person name="Iotti M."/>
            <person name="Kohler A."/>
            <person name="Labutti K."/>
            <person name="Lindquist E.A."/>
            <person name="Lipzen A."/>
            <person name="Ohm R.A."/>
            <person name="Wang M."/>
            <person name="Grigoriev I.V."/>
            <person name="Zambonelli A."/>
            <person name="Martin F.M."/>
        </authorList>
    </citation>
    <scope>NUCLEOTIDE SEQUENCE [LARGE SCALE GENOMIC DNA]</scope>
    <source>
        <strain evidence="2 3">Tbo3840</strain>
    </source>
</reference>
<evidence type="ECO:0000313" key="2">
    <source>
        <dbReference type="EMBL" id="PUU72546.1"/>
    </source>
</evidence>
<name>A0A2T6ZAS6_TUBBO</name>
<evidence type="ECO:0000256" key="1">
    <source>
        <dbReference type="SAM" id="MobiDB-lite"/>
    </source>
</evidence>
<gene>
    <name evidence="2" type="ORF">B9Z19DRAFT_1069682</name>
</gene>
<sequence>MVQICSSMDSPGTASGYPINPRYSMTSEFHTDSNGAPTTCPTSPAMSCPSTIHRHPLSPHNALSQNPYCIEATPTLTARGPSTTPYPINFLQSPQQLLEQREARWNERIQTRITELEHNFSLKSQKHQEECHRHCDEWYKRCENQAREIQEKSDENATLIAEVLHGKIEKIKLMENFNIRGALEHMVYHAKLIKEIRADCPAGIQEGLNELAKTPEFTRVLGEEVASRGLTLEAVIRCIALIYNKTFLHAHGNDDIITLYNGDYTANEVAVLATFLKVQSARLYGLEWKEEKRKGHIRR</sequence>
<comment type="caution">
    <text evidence="2">The sequence shown here is derived from an EMBL/GenBank/DDBJ whole genome shotgun (WGS) entry which is preliminary data.</text>
</comment>